<evidence type="ECO:0000256" key="2">
    <source>
        <dbReference type="SAM" id="Phobius"/>
    </source>
</evidence>
<evidence type="ECO:0000256" key="3">
    <source>
        <dbReference type="SAM" id="SignalP"/>
    </source>
</evidence>
<evidence type="ECO:0000313" key="5">
    <source>
        <dbReference type="Proteomes" id="UP000237441"/>
    </source>
</evidence>
<gene>
    <name evidence="4" type="ORF">BB8028_0007g00280</name>
</gene>
<dbReference type="PANTHER" id="PTHR35778:SF1">
    <property type="entry name" value="SIGNALING MUCIN HKR1-RELATED"/>
    <property type="match status" value="1"/>
</dbReference>
<dbReference type="EMBL" id="JRHA01000007">
    <property type="protein sequence ID" value="PQK16825.1"/>
    <property type="molecule type" value="Genomic_DNA"/>
</dbReference>
<accession>A0A2S7YKW0</accession>
<dbReference type="GO" id="GO:0001402">
    <property type="term" value="P:signal transduction involved in filamentous growth"/>
    <property type="evidence" value="ECO:0007669"/>
    <property type="project" value="TreeGrafter"/>
</dbReference>
<feature type="compositionally biased region" description="Polar residues" evidence="1">
    <location>
        <begin position="172"/>
        <end position="189"/>
    </location>
</feature>
<dbReference type="GO" id="GO:0005886">
    <property type="term" value="C:plasma membrane"/>
    <property type="evidence" value="ECO:0007669"/>
    <property type="project" value="InterPro"/>
</dbReference>
<dbReference type="OrthoDB" id="3366093at2759"/>
<dbReference type="GO" id="GO:0005034">
    <property type="term" value="F:osmosensor activity"/>
    <property type="evidence" value="ECO:0007669"/>
    <property type="project" value="InterPro"/>
</dbReference>
<feature type="signal peptide" evidence="3">
    <location>
        <begin position="1"/>
        <end position="16"/>
    </location>
</feature>
<dbReference type="GO" id="GO:0009986">
    <property type="term" value="C:cell surface"/>
    <property type="evidence" value="ECO:0007669"/>
    <property type="project" value="TreeGrafter"/>
</dbReference>
<dbReference type="GO" id="GO:0031505">
    <property type="term" value="P:fungal-type cell wall organization"/>
    <property type="evidence" value="ECO:0007669"/>
    <property type="project" value="TreeGrafter"/>
</dbReference>
<sequence length="658" mass="68716">MKLLLWLTTVTPLTSGSYLRDAAPRSARSLQFFNTTRATLSVYTESASSFGAGIISQSTTDMVTSSLRPGSSGTTTIGSTTSQHSIYSSSIVTIESTSHGDKTTAQTSFSSHTTYPTNFDHPSAERSTLNAIFTIEPPNPVTTVQPSFSYAEGSKSSNDFSLKGTDTVPSLIRTTEPTNSGDVSMVQGSHSERLTGAPGSATVSTAATDISTAMFTPSMTRSRGADETRSATTTTSEFEPSPPATSTQLSGVLPSKSNTLTDIEPTNETSVYSTSSTMVAQSTSDTSTRSLSLTSVLSPTTDTTAIENIAAPQQDQAVSSRNKSGLSLSTTMVTDSAAATSPRTVEHAVAFGSTPTVQSSLSATTFTPSADATRVGVVGYSATTSKIVMGSESIRSWSDRTSATSVATLSIGGVLPTTILTQASQAPAQPTGQLQTPQKLPHIILPNNSSGFSASGDSLIQLGFLFPLNYVFVSQNLQAAAQIFEVLPRALAHGTVQPSAIEVARLVPYDTQATAGYITTIAKLYFPKVSVNQLQKDILDSHSAIYTKGGDLERNLTALIDVTIKITDDNGSSDCALPCAASSGTANSSKQKGVTAGAVVGSAAFCGVLGLGVFQIYRRRGSAFAAAWLFKNRGKGQLKGSRISRPVNSENSLGWNRL</sequence>
<keyword evidence="2" id="KW-0472">Membrane</keyword>
<feature type="region of interest" description="Disordered" evidence="1">
    <location>
        <begin position="98"/>
        <end position="117"/>
    </location>
</feature>
<feature type="compositionally biased region" description="Low complexity" evidence="1">
    <location>
        <begin position="230"/>
        <end position="247"/>
    </location>
</feature>
<dbReference type="GO" id="GO:0005576">
    <property type="term" value="C:extracellular region"/>
    <property type="evidence" value="ECO:0007669"/>
    <property type="project" value="TreeGrafter"/>
</dbReference>
<reference evidence="4 5" key="1">
    <citation type="submission" date="2016-07" db="EMBL/GenBank/DDBJ databases">
        <title>Comparative genomics of the entomopathogenic fungus Beauveria bassiana.</title>
        <authorList>
            <person name="Valero Jimenez C.A."/>
            <person name="Zwaan B.J."/>
            <person name="Van Kan J.A."/>
            <person name="Takken W."/>
            <person name="Debets A.J."/>
            <person name="Schoustra S.E."/>
            <person name="Koenraadt C.J."/>
        </authorList>
    </citation>
    <scope>NUCLEOTIDE SEQUENCE [LARGE SCALE GENOMIC DNA]</scope>
    <source>
        <strain evidence="4 5">ARSEF 8028</strain>
    </source>
</reference>
<proteinExistence type="predicted"/>
<dbReference type="GO" id="GO:0007232">
    <property type="term" value="P:osmosensory signaling pathway via Sho1 osmosensor"/>
    <property type="evidence" value="ECO:0007669"/>
    <property type="project" value="InterPro"/>
</dbReference>
<dbReference type="GO" id="GO:0030427">
    <property type="term" value="C:site of polarized growth"/>
    <property type="evidence" value="ECO:0007669"/>
    <property type="project" value="TreeGrafter"/>
</dbReference>
<evidence type="ECO:0008006" key="6">
    <source>
        <dbReference type="Google" id="ProtNLM"/>
    </source>
</evidence>
<name>A0A2S7YKW0_BEABA</name>
<feature type="compositionally biased region" description="Low complexity" evidence="1">
    <location>
        <begin position="282"/>
        <end position="294"/>
    </location>
</feature>
<feature type="chain" id="PRO_5015603514" description="Signaling mucin protein MSB2" evidence="3">
    <location>
        <begin position="17"/>
        <end position="658"/>
    </location>
</feature>
<feature type="transmembrane region" description="Helical" evidence="2">
    <location>
        <begin position="593"/>
        <end position="614"/>
    </location>
</feature>
<feature type="compositionally biased region" description="Polar residues" evidence="1">
    <location>
        <begin position="255"/>
        <end position="281"/>
    </location>
</feature>
<evidence type="ECO:0000313" key="4">
    <source>
        <dbReference type="EMBL" id="PQK16825.1"/>
    </source>
</evidence>
<feature type="region of interest" description="Disordered" evidence="1">
    <location>
        <begin position="170"/>
        <end position="203"/>
    </location>
</feature>
<dbReference type="PANTHER" id="PTHR35778">
    <property type="entry name" value="SIGNALING MUCIN HKR1-RELATED"/>
    <property type="match status" value="1"/>
</dbReference>
<dbReference type="InterPro" id="IPR039295">
    <property type="entry name" value="MSB2"/>
</dbReference>
<dbReference type="GO" id="GO:0030010">
    <property type="term" value="P:establishment of cell polarity"/>
    <property type="evidence" value="ECO:0007669"/>
    <property type="project" value="TreeGrafter"/>
</dbReference>
<feature type="region of interest" description="Disordered" evidence="1">
    <location>
        <begin position="215"/>
        <end position="294"/>
    </location>
</feature>
<dbReference type="GO" id="GO:0006972">
    <property type="term" value="P:hyperosmotic response"/>
    <property type="evidence" value="ECO:0007669"/>
    <property type="project" value="TreeGrafter"/>
</dbReference>
<keyword evidence="3" id="KW-0732">Signal</keyword>
<dbReference type="AlphaFoldDB" id="A0A2S7YKW0"/>
<protein>
    <recommendedName>
        <fullName evidence="6">Signaling mucin protein MSB2</fullName>
    </recommendedName>
</protein>
<dbReference type="Proteomes" id="UP000237441">
    <property type="component" value="Unassembled WGS sequence"/>
</dbReference>
<keyword evidence="2" id="KW-1133">Transmembrane helix</keyword>
<evidence type="ECO:0000256" key="1">
    <source>
        <dbReference type="SAM" id="MobiDB-lite"/>
    </source>
</evidence>
<organism evidence="4 5">
    <name type="scientific">Beauveria bassiana</name>
    <name type="common">White muscardine disease fungus</name>
    <name type="synonym">Tritirachium shiotae</name>
    <dbReference type="NCBI Taxonomy" id="176275"/>
    <lineage>
        <taxon>Eukaryota</taxon>
        <taxon>Fungi</taxon>
        <taxon>Dikarya</taxon>
        <taxon>Ascomycota</taxon>
        <taxon>Pezizomycotina</taxon>
        <taxon>Sordariomycetes</taxon>
        <taxon>Hypocreomycetidae</taxon>
        <taxon>Hypocreales</taxon>
        <taxon>Cordycipitaceae</taxon>
        <taxon>Beauveria</taxon>
    </lineage>
</organism>
<keyword evidence="2" id="KW-0812">Transmembrane</keyword>
<comment type="caution">
    <text evidence="4">The sequence shown here is derived from an EMBL/GenBank/DDBJ whole genome shotgun (WGS) entry which is preliminary data.</text>
</comment>